<accession>A0A1G7VBL7</accession>
<evidence type="ECO:0000256" key="3">
    <source>
        <dbReference type="ARBA" id="ARBA00023098"/>
    </source>
</evidence>
<dbReference type="Pfam" id="PF04336">
    <property type="entry name" value="ACP_PD"/>
    <property type="match status" value="1"/>
</dbReference>
<name>A0A1G7VBL7_9FLAO</name>
<dbReference type="PANTHER" id="PTHR38764:SF1">
    <property type="entry name" value="ACYL CARRIER PROTEIN PHOSPHODIESTERASE"/>
    <property type="match status" value="1"/>
</dbReference>
<proteinExistence type="predicted"/>
<dbReference type="PANTHER" id="PTHR38764">
    <property type="entry name" value="ACYL CARRIER PROTEIN PHOSPHODIESTERASE"/>
    <property type="match status" value="1"/>
</dbReference>
<dbReference type="GO" id="GO:0006633">
    <property type="term" value="P:fatty acid biosynthetic process"/>
    <property type="evidence" value="ECO:0007669"/>
    <property type="project" value="InterPro"/>
</dbReference>
<dbReference type="GO" id="GO:0008770">
    <property type="term" value="F:[acyl-carrier-protein] phosphodiesterase activity"/>
    <property type="evidence" value="ECO:0007669"/>
    <property type="project" value="InterPro"/>
</dbReference>
<gene>
    <name evidence="4" type="ORF">SAMN04488027_103210</name>
</gene>
<protein>
    <submittedName>
        <fullName evidence="4">Acyl carrier protein phosphodiesterase</fullName>
    </submittedName>
</protein>
<dbReference type="AlphaFoldDB" id="A0A1G7VBL7"/>
<dbReference type="Proteomes" id="UP000199296">
    <property type="component" value="Unassembled WGS sequence"/>
</dbReference>
<evidence type="ECO:0000313" key="4">
    <source>
        <dbReference type="EMBL" id="SDG57117.1"/>
    </source>
</evidence>
<sequence length="198" mass="23397">MNYLAHIFLSGDDEFLKLGNFMADEIKGSSYRTYPPEIQKGILLHRAIDDFTDHHPLVSQGAHRFFDELGHYNSVVIDMIYDHILAKRWKEYSDIELPVFAEDFYLLLESNQHLLPKKIGKVVPYMIEHNWLLSYSKLDDLRLILRQMNHKTKHDTQLHKGADIYLAFQSEFDSEFTSFFEDIRKFCNLKIKALNQNI</sequence>
<keyword evidence="2" id="KW-0378">Hydrolase</keyword>
<dbReference type="RefSeq" id="WP_093365975.1">
    <property type="nucleotide sequence ID" value="NZ_FNCW01000003.1"/>
</dbReference>
<dbReference type="EMBL" id="FNCW01000003">
    <property type="protein sequence ID" value="SDG57117.1"/>
    <property type="molecule type" value="Genomic_DNA"/>
</dbReference>
<dbReference type="OrthoDB" id="8442777at2"/>
<organism evidence="4 5">
    <name type="scientific">Psychroflexus sediminis</name>
    <dbReference type="NCBI Taxonomy" id="470826"/>
    <lineage>
        <taxon>Bacteria</taxon>
        <taxon>Pseudomonadati</taxon>
        <taxon>Bacteroidota</taxon>
        <taxon>Flavobacteriia</taxon>
        <taxon>Flavobacteriales</taxon>
        <taxon>Flavobacteriaceae</taxon>
        <taxon>Psychroflexus</taxon>
    </lineage>
</organism>
<evidence type="ECO:0000256" key="2">
    <source>
        <dbReference type="ARBA" id="ARBA00022801"/>
    </source>
</evidence>
<keyword evidence="1" id="KW-0444">Lipid biosynthesis</keyword>
<reference evidence="4 5" key="1">
    <citation type="submission" date="2016-10" db="EMBL/GenBank/DDBJ databases">
        <authorList>
            <person name="de Groot N.N."/>
        </authorList>
    </citation>
    <scope>NUCLEOTIDE SEQUENCE [LARGE SCALE GENOMIC DNA]</scope>
    <source>
        <strain evidence="4 5">DSM 19803</strain>
    </source>
</reference>
<dbReference type="STRING" id="470826.SAMN04488027_103210"/>
<dbReference type="InterPro" id="IPR007431">
    <property type="entry name" value="ACP_PD"/>
</dbReference>
<keyword evidence="3" id="KW-0443">Lipid metabolism</keyword>
<keyword evidence="5" id="KW-1185">Reference proteome</keyword>
<evidence type="ECO:0000256" key="1">
    <source>
        <dbReference type="ARBA" id="ARBA00022516"/>
    </source>
</evidence>
<evidence type="ECO:0000313" key="5">
    <source>
        <dbReference type="Proteomes" id="UP000199296"/>
    </source>
</evidence>